<dbReference type="GO" id="GO:0015689">
    <property type="term" value="P:molybdate ion transport"/>
    <property type="evidence" value="ECO:0007669"/>
    <property type="project" value="TreeGrafter"/>
</dbReference>
<gene>
    <name evidence="2" type="ordered locus">Acry_0010</name>
</gene>
<dbReference type="Pfam" id="PF13531">
    <property type="entry name" value="SBP_bac_11"/>
    <property type="match status" value="1"/>
</dbReference>
<organism evidence="2 3">
    <name type="scientific">Acidiphilium cryptum (strain JF-5)</name>
    <dbReference type="NCBI Taxonomy" id="349163"/>
    <lineage>
        <taxon>Bacteria</taxon>
        <taxon>Pseudomonadati</taxon>
        <taxon>Pseudomonadota</taxon>
        <taxon>Alphaproteobacteria</taxon>
        <taxon>Acetobacterales</taxon>
        <taxon>Acidocellaceae</taxon>
        <taxon>Acidiphilium</taxon>
    </lineage>
</organism>
<dbReference type="Gene3D" id="3.40.190.10">
    <property type="entry name" value="Periplasmic binding protein-like II"/>
    <property type="match status" value="2"/>
</dbReference>
<dbReference type="EMBL" id="CP000697">
    <property type="protein sequence ID" value="ABQ29239.1"/>
    <property type="molecule type" value="Genomic_DNA"/>
</dbReference>
<comment type="similarity">
    <text evidence="1">Belongs to the bacterial solute-binding protein 1 family. WtpA subfamily.</text>
</comment>
<evidence type="ECO:0000313" key="3">
    <source>
        <dbReference type="Proteomes" id="UP000000245"/>
    </source>
</evidence>
<dbReference type="KEGG" id="acr:Acry_0010"/>
<dbReference type="PROSITE" id="PS51318">
    <property type="entry name" value="TAT"/>
    <property type="match status" value="1"/>
</dbReference>
<dbReference type="Proteomes" id="UP000000245">
    <property type="component" value="Chromosome"/>
</dbReference>
<dbReference type="RefSeq" id="WP_011941210.1">
    <property type="nucleotide sequence ID" value="NC_009484.1"/>
</dbReference>
<evidence type="ECO:0000256" key="1">
    <source>
        <dbReference type="ARBA" id="ARBA00009438"/>
    </source>
</evidence>
<dbReference type="PANTHER" id="PTHR30632">
    <property type="entry name" value="MOLYBDATE-BINDING PERIPLASMIC PROTEIN"/>
    <property type="match status" value="1"/>
</dbReference>
<reference evidence="2 3" key="1">
    <citation type="submission" date="2007-05" db="EMBL/GenBank/DDBJ databases">
        <title>Complete sequence of chromosome of Acidiphilium cryptum JF-5.</title>
        <authorList>
            <consortium name="US DOE Joint Genome Institute"/>
            <person name="Copeland A."/>
            <person name="Lucas S."/>
            <person name="Lapidus A."/>
            <person name="Barry K."/>
            <person name="Detter J.C."/>
            <person name="Glavina del Rio T."/>
            <person name="Hammon N."/>
            <person name="Israni S."/>
            <person name="Dalin E."/>
            <person name="Tice H."/>
            <person name="Pitluck S."/>
            <person name="Sims D."/>
            <person name="Brettin T."/>
            <person name="Bruce D."/>
            <person name="Han C."/>
            <person name="Schmutz J."/>
            <person name="Larimer F."/>
            <person name="Land M."/>
            <person name="Hauser L."/>
            <person name="Kyrpides N."/>
            <person name="Kim E."/>
            <person name="Magnuson T."/>
            <person name="Richardson P."/>
        </authorList>
    </citation>
    <scope>NUCLEOTIDE SEQUENCE [LARGE SCALE GENOMIC DNA]</scope>
    <source>
        <strain evidence="2 3">JF-5</strain>
    </source>
</reference>
<dbReference type="PANTHER" id="PTHR30632:SF16">
    <property type="entry name" value="MOLYBDATE_TUNGSTATE-BINDING PROTEIN WTPA"/>
    <property type="match status" value="1"/>
</dbReference>
<sequence length="304" mass="32844">MAISRRAFTRLAGAAALAPVTGRAAGRAATIAYAGSMGLLMDRALGPAFTAETSERFHGIGRGAFGLAHLIAAKTLQADAFISITSGPIEVLQKAGLVGHAVPVASTAMVLAWSPHSRFRKDFEAADAGAHWFDILEKPGLRFGRTDPRTDPQGRNVLFTFDLAQRYYHKPDLIRRVLGRPVNPAQIFPEPSLLSRIDSGAVDATIGYESGVKSLKLPFLALPRQINLSDPAMVADWYSRAAISLTVKGRRQTLHTQPLVFYACVPRNARNPEAGRAFVSLLQSRKGQELFARYGYNPPLGGPV</sequence>
<dbReference type="AlphaFoldDB" id="A5FUF7"/>
<keyword evidence="3" id="KW-1185">Reference proteome</keyword>
<dbReference type="CDD" id="cd13540">
    <property type="entry name" value="PBP2_ModA_WtpA"/>
    <property type="match status" value="1"/>
</dbReference>
<proteinExistence type="inferred from homology"/>
<dbReference type="HOGENOM" id="CLU_055936_1_0_5"/>
<name>A5FUF7_ACICJ</name>
<protein>
    <submittedName>
        <fullName evidence="2">ABC-type molybdate transport system periplasmic component-like protein</fullName>
    </submittedName>
</protein>
<dbReference type="GO" id="GO:0030973">
    <property type="term" value="F:molybdate ion binding"/>
    <property type="evidence" value="ECO:0007669"/>
    <property type="project" value="TreeGrafter"/>
</dbReference>
<evidence type="ECO:0000313" key="2">
    <source>
        <dbReference type="EMBL" id="ABQ29239.1"/>
    </source>
</evidence>
<dbReference type="InterPro" id="IPR050682">
    <property type="entry name" value="ModA/WtpA"/>
</dbReference>
<dbReference type="SUPFAM" id="SSF53850">
    <property type="entry name" value="Periplasmic binding protein-like II"/>
    <property type="match status" value="1"/>
</dbReference>
<dbReference type="InterPro" id="IPR006311">
    <property type="entry name" value="TAT_signal"/>
</dbReference>
<dbReference type="eggNOG" id="COG0725">
    <property type="taxonomic scope" value="Bacteria"/>
</dbReference>
<dbReference type="STRING" id="349163.Acry_0010"/>
<accession>A5FUF7</accession>